<name>A0A7G1NRJ1_9ACTN</name>
<feature type="compositionally biased region" description="Low complexity" evidence="3">
    <location>
        <begin position="406"/>
        <end position="417"/>
    </location>
</feature>
<dbReference type="AlphaFoldDB" id="A0A7G1NRJ1"/>
<dbReference type="PANTHER" id="PTHR11496:SF102">
    <property type="entry name" value="ALCOHOL DEHYDROGENASE 4"/>
    <property type="match status" value="1"/>
</dbReference>
<feature type="domain" description="Fe-containing alcohol dehydrogenase-like C-terminal" evidence="5">
    <location>
        <begin position="190"/>
        <end position="397"/>
    </location>
</feature>
<feature type="domain" description="Alcohol dehydrogenase iron-type/glycerol dehydrogenase GldA" evidence="4">
    <location>
        <begin position="12"/>
        <end position="179"/>
    </location>
</feature>
<proteinExistence type="inferred from homology"/>
<comment type="similarity">
    <text evidence="1">Belongs to the iron-containing alcohol dehydrogenase family.</text>
</comment>
<evidence type="ECO:0000256" key="3">
    <source>
        <dbReference type="SAM" id="MobiDB-lite"/>
    </source>
</evidence>
<accession>A0A7G1NRJ1</accession>
<evidence type="ECO:0000256" key="1">
    <source>
        <dbReference type="ARBA" id="ARBA00007358"/>
    </source>
</evidence>
<dbReference type="InterPro" id="IPR039697">
    <property type="entry name" value="Alcohol_dehydrogenase_Fe"/>
</dbReference>
<evidence type="ECO:0000256" key="2">
    <source>
        <dbReference type="ARBA" id="ARBA00023002"/>
    </source>
</evidence>
<evidence type="ECO:0000313" key="6">
    <source>
        <dbReference type="EMBL" id="BCL25459.1"/>
    </source>
</evidence>
<dbReference type="SUPFAM" id="SSF56796">
    <property type="entry name" value="Dehydroquinate synthase-like"/>
    <property type="match status" value="1"/>
</dbReference>
<gene>
    <name evidence="6" type="ORF">GCM10017557_03180</name>
</gene>
<dbReference type="Gene3D" id="3.40.50.1970">
    <property type="match status" value="1"/>
</dbReference>
<dbReference type="GO" id="GO:0046872">
    <property type="term" value="F:metal ion binding"/>
    <property type="evidence" value="ECO:0007669"/>
    <property type="project" value="InterPro"/>
</dbReference>
<dbReference type="Proteomes" id="UP000516444">
    <property type="component" value="Chromosome"/>
</dbReference>
<dbReference type="KEGG" id="sgm:GCM10017557_03180"/>
<dbReference type="Pfam" id="PF25137">
    <property type="entry name" value="ADH_Fe_C"/>
    <property type="match status" value="1"/>
</dbReference>
<protein>
    <submittedName>
        <fullName evidence="6">Alcohol dehydrogenase</fullName>
    </submittedName>
</protein>
<dbReference type="FunFam" id="3.40.50.1970:FF:000003">
    <property type="entry name" value="Alcohol dehydrogenase, iron-containing"/>
    <property type="match status" value="1"/>
</dbReference>
<keyword evidence="2" id="KW-0560">Oxidoreductase</keyword>
<evidence type="ECO:0000259" key="4">
    <source>
        <dbReference type="Pfam" id="PF00465"/>
    </source>
</evidence>
<dbReference type="PANTHER" id="PTHR11496">
    <property type="entry name" value="ALCOHOL DEHYDROGENASE"/>
    <property type="match status" value="1"/>
</dbReference>
<keyword evidence="7" id="KW-1185">Reference proteome</keyword>
<feature type="region of interest" description="Disordered" evidence="3">
    <location>
        <begin position="406"/>
        <end position="425"/>
    </location>
</feature>
<evidence type="ECO:0000259" key="5">
    <source>
        <dbReference type="Pfam" id="PF25137"/>
    </source>
</evidence>
<evidence type="ECO:0000313" key="7">
    <source>
        <dbReference type="Proteomes" id="UP000516444"/>
    </source>
</evidence>
<dbReference type="GO" id="GO:0004022">
    <property type="term" value="F:alcohol dehydrogenase (NAD+) activity"/>
    <property type="evidence" value="ECO:0007669"/>
    <property type="project" value="UniProtKB-ARBA"/>
</dbReference>
<reference evidence="6 7" key="1">
    <citation type="journal article" date="2014" name="Int. J. Syst. Evol. Microbiol.">
        <title>Complete genome sequence of Corynebacterium casei LMG S-19264T (=DSM 44701T), isolated from a smear-ripened cheese.</title>
        <authorList>
            <consortium name="US DOE Joint Genome Institute (JGI-PGF)"/>
            <person name="Walter F."/>
            <person name="Albersmeier A."/>
            <person name="Kalinowski J."/>
            <person name="Ruckert C."/>
        </authorList>
    </citation>
    <scope>NUCLEOTIDE SEQUENCE [LARGE SCALE GENOMIC DNA]</scope>
    <source>
        <strain evidence="6 7">JCM 4677</strain>
    </source>
</reference>
<dbReference type="Gene3D" id="1.20.1090.10">
    <property type="entry name" value="Dehydroquinate synthase-like - alpha domain"/>
    <property type="match status" value="1"/>
</dbReference>
<organism evidence="6 7">
    <name type="scientific">Streptomyces aurantiacus</name>
    <dbReference type="NCBI Taxonomy" id="47760"/>
    <lineage>
        <taxon>Bacteria</taxon>
        <taxon>Bacillati</taxon>
        <taxon>Actinomycetota</taxon>
        <taxon>Actinomycetes</taxon>
        <taxon>Kitasatosporales</taxon>
        <taxon>Streptomycetaceae</taxon>
        <taxon>Streptomyces</taxon>
        <taxon>Streptomyces aurantiacus group</taxon>
    </lineage>
</organism>
<dbReference type="InterPro" id="IPR001670">
    <property type="entry name" value="ADH_Fe/GldA"/>
</dbReference>
<dbReference type="InterPro" id="IPR056798">
    <property type="entry name" value="ADH_Fe_C"/>
</dbReference>
<dbReference type="Pfam" id="PF00465">
    <property type="entry name" value="Fe-ADH"/>
    <property type="match status" value="1"/>
</dbReference>
<sequence>MTYGTAGTLRLPTRIHFGFGARAQLSEVLRLSGRRVLAIVDPFLNDAPIFAETIAGLKADGFDVAVYSDILPELPIASLDAAAAFARRYGPDVVLAVGGGSALDAAKLVGLLATHGGPLSRYYGENLVPGPSLPLVAVPTTAGTGSEVTPVAVVSDPERETKVGISSPYLIPTTAIVDPEFTMGAPRSVTAFAGIDALVHAVESFTAVEPEPSWDSTLPVFTGRNVFSDVMAPRAVELLGTSLAVAVDDPGNRRARQEVALGSLLAGISFGATGTHLSHALQYPIGAATKTPHGLGTGMLLPYVLQACLADAGAVERIAVVGGALGSTASTPDARARDAVSSIAALGRAIGVPASLEEIGITRRQLPQLAELASRSARLVAIAPIPAPPALLLDILEQAHAGSLTSCTSCTSRTSRTSRTERSDS</sequence>
<dbReference type="EMBL" id="AP023440">
    <property type="protein sequence ID" value="BCL25459.1"/>
    <property type="molecule type" value="Genomic_DNA"/>
</dbReference>
<dbReference type="RefSeq" id="WP_190849140.1">
    <property type="nucleotide sequence ID" value="NZ_AP023440.1"/>
</dbReference>